<accession>A0A6B0UGQ3</accession>
<reference evidence="1" key="1">
    <citation type="submission" date="2019-12" db="EMBL/GenBank/DDBJ databases">
        <title>An insight into the sialome of adult female Ixodes ricinus ticks feeding for 6 days.</title>
        <authorList>
            <person name="Perner J."/>
            <person name="Ribeiro J.M.C."/>
        </authorList>
    </citation>
    <scope>NUCLEOTIDE SEQUENCE</scope>
    <source>
        <strain evidence="1">Semi-engorged</strain>
        <tissue evidence="1">Salivary glands</tissue>
    </source>
</reference>
<name>A0A6B0UGQ3_IXORI</name>
<dbReference type="AlphaFoldDB" id="A0A6B0UGQ3"/>
<organism evidence="1">
    <name type="scientific">Ixodes ricinus</name>
    <name type="common">Common tick</name>
    <name type="synonym">Acarus ricinus</name>
    <dbReference type="NCBI Taxonomy" id="34613"/>
    <lineage>
        <taxon>Eukaryota</taxon>
        <taxon>Metazoa</taxon>
        <taxon>Ecdysozoa</taxon>
        <taxon>Arthropoda</taxon>
        <taxon>Chelicerata</taxon>
        <taxon>Arachnida</taxon>
        <taxon>Acari</taxon>
        <taxon>Parasitiformes</taxon>
        <taxon>Ixodida</taxon>
        <taxon>Ixodoidea</taxon>
        <taxon>Ixodidae</taxon>
        <taxon>Ixodinae</taxon>
        <taxon>Ixodes</taxon>
    </lineage>
</organism>
<proteinExistence type="predicted"/>
<evidence type="ECO:0000313" key="1">
    <source>
        <dbReference type="EMBL" id="MXU89247.1"/>
    </source>
</evidence>
<protein>
    <submittedName>
        <fullName evidence="1">Uncharacterized protein</fullName>
    </submittedName>
</protein>
<sequence>MNPLFFSLEDSSVFQRQIHNKGKTVSISNKRSLAFFFKRFCTTVISVPKDGALPFQKILGARHTTCSGWARVGLVLKITVGLRLTFANHSGTRACLGRGLLGWVGP</sequence>
<dbReference type="EMBL" id="GIFC01007164">
    <property type="protein sequence ID" value="MXU89247.1"/>
    <property type="molecule type" value="Transcribed_RNA"/>
</dbReference>